<dbReference type="PANTHER" id="PTHR36964:SF1">
    <property type="entry name" value="PROTEIN-METHIONINE-SULFOXIDE REDUCTASE HEME-BINDING SUBUNIT MSRQ"/>
    <property type="match status" value="1"/>
</dbReference>
<comment type="function">
    <text evidence="7">Part of the MsrPQ system that repairs oxidized periplasmic proteins containing methionine sulfoxide residues (Met-O), using respiratory chain electrons. Thus protects these proteins from oxidative-stress damage caused by reactive species of oxygen and chlorine generated by the host defense mechanisms. MsrPQ is essential for the maintenance of envelope integrity under bleach stress, rescuing a wide series of structurally unrelated periplasmic proteins from methionine oxidation. MsrQ provides electrons for reduction to the reductase catalytic subunit MsrP, using the quinone pool of the respiratory chain.</text>
</comment>
<gene>
    <name evidence="7 9" type="primary">msrQ</name>
    <name evidence="9" type="ORF">NFI88_02120</name>
</gene>
<keyword evidence="2 7" id="KW-0813">Transport</keyword>
<keyword evidence="10" id="KW-1185">Reference proteome</keyword>
<dbReference type="PANTHER" id="PTHR36964">
    <property type="entry name" value="PROTEIN-METHIONINE-SULFOXIDE REDUCTASE HEME-BINDING SUBUNIT MSRQ"/>
    <property type="match status" value="1"/>
</dbReference>
<evidence type="ECO:0000256" key="2">
    <source>
        <dbReference type="ARBA" id="ARBA00022448"/>
    </source>
</evidence>
<evidence type="ECO:0000313" key="10">
    <source>
        <dbReference type="Proteomes" id="UP001524547"/>
    </source>
</evidence>
<reference evidence="9 10" key="1">
    <citation type="submission" date="2022-06" db="EMBL/GenBank/DDBJ databases">
        <title>Rhizosaccharibacter gen. nov. sp. nov. KSS12, endophytic bacteria isolated from sugarcane.</title>
        <authorList>
            <person name="Pitiwittayakul N."/>
        </authorList>
    </citation>
    <scope>NUCLEOTIDE SEQUENCE [LARGE SCALE GENOMIC DNA]</scope>
    <source>
        <strain evidence="9 10">KSS12</strain>
    </source>
</reference>
<evidence type="ECO:0000313" key="9">
    <source>
        <dbReference type="EMBL" id="MCQ8239637.1"/>
    </source>
</evidence>
<dbReference type="RefSeq" id="WP_422918371.1">
    <property type="nucleotide sequence ID" value="NZ_JAMZEJ010000001.1"/>
</dbReference>
<evidence type="ECO:0000256" key="1">
    <source>
        <dbReference type="ARBA" id="ARBA00004141"/>
    </source>
</evidence>
<keyword evidence="7" id="KW-0288">FMN</keyword>
<evidence type="ECO:0000256" key="4">
    <source>
        <dbReference type="ARBA" id="ARBA00022989"/>
    </source>
</evidence>
<evidence type="ECO:0000259" key="8">
    <source>
        <dbReference type="Pfam" id="PF01794"/>
    </source>
</evidence>
<dbReference type="Pfam" id="PF01794">
    <property type="entry name" value="Ferric_reduct"/>
    <property type="match status" value="1"/>
</dbReference>
<keyword evidence="7" id="KW-1003">Cell membrane</keyword>
<feature type="transmembrane region" description="Helical" evidence="7">
    <location>
        <begin position="202"/>
        <end position="218"/>
    </location>
</feature>
<name>A0ABT1VUL7_9PROT</name>
<comment type="subunit">
    <text evidence="7">Heterodimer of a catalytic subunit (MsrP) and a heme-binding subunit (MsrQ).</text>
</comment>
<comment type="subcellular location">
    <subcellularLocation>
        <location evidence="7">Cell membrane</location>
        <topology evidence="7">Multi-pass membrane protein</topology>
    </subcellularLocation>
    <subcellularLocation>
        <location evidence="1">Membrane</location>
        <topology evidence="1">Multi-pass membrane protein</topology>
    </subcellularLocation>
</comment>
<dbReference type="InterPro" id="IPR022837">
    <property type="entry name" value="MsrQ-like"/>
</dbReference>
<proteinExistence type="inferred from homology"/>
<dbReference type="NCBIfam" id="NF003833">
    <property type="entry name" value="PRK05419.1-5"/>
    <property type="match status" value="1"/>
</dbReference>
<keyword evidence="7" id="KW-0479">Metal-binding</keyword>
<sequence>MTTHPAGPDAGIPGGVSRGGVAKAAKRGRSGGLFASRWWLPALYVAGFVPAGWFFFLGATNHLGADPVRTFEHVLGLWALRFVILALLVTPVRDLARINLLRFRRALGLLAFWYALMHLLVYAILDRGLRWHVILQDITKRPFLIIGMATFVLLLVLACTSNRFSIRRLKRNWVRLHRLAYLAAALAAWHFIMSVKSWPPQPVLYGTIVAVLLAYRVVRPFRHRIAGGPSTARS</sequence>
<comment type="cofactor">
    <cofactor evidence="7">
        <name>FMN</name>
        <dbReference type="ChEBI" id="CHEBI:58210"/>
    </cofactor>
    <text evidence="7">Binds 1 FMN per subunit.</text>
</comment>
<evidence type="ECO:0000256" key="7">
    <source>
        <dbReference type="HAMAP-Rule" id="MF_01207"/>
    </source>
</evidence>
<feature type="transmembrane region" description="Helical" evidence="7">
    <location>
        <begin position="178"/>
        <end position="196"/>
    </location>
</feature>
<keyword evidence="7" id="KW-0249">Electron transport</keyword>
<keyword evidence="6 7" id="KW-0472">Membrane</keyword>
<comment type="cofactor">
    <cofactor evidence="7">
        <name>heme b</name>
        <dbReference type="ChEBI" id="CHEBI:60344"/>
    </cofactor>
    <text evidence="7">Binds 1 heme b (iron(II)-protoporphyrin IX) group per subunit.</text>
</comment>
<dbReference type="InterPro" id="IPR013130">
    <property type="entry name" value="Fe3_Rdtase_TM_dom"/>
</dbReference>
<keyword evidence="7" id="KW-0285">Flavoprotein</keyword>
<keyword evidence="3 7" id="KW-0812">Transmembrane</keyword>
<feature type="domain" description="Ferric oxidoreductase" evidence="8">
    <location>
        <begin position="75"/>
        <end position="187"/>
    </location>
</feature>
<accession>A0ABT1VUL7</accession>
<keyword evidence="5 7" id="KW-0408">Iron</keyword>
<evidence type="ECO:0000256" key="5">
    <source>
        <dbReference type="ARBA" id="ARBA00023004"/>
    </source>
</evidence>
<evidence type="ECO:0000256" key="6">
    <source>
        <dbReference type="ARBA" id="ARBA00023136"/>
    </source>
</evidence>
<protein>
    <recommendedName>
        <fullName evidence="7">Protein-methionine-sulfoxide reductase heme-binding subunit MsrQ</fullName>
    </recommendedName>
    <alternativeName>
        <fullName evidence="7">Flavocytochrome MsrQ</fullName>
    </alternativeName>
</protein>
<feature type="transmembrane region" description="Helical" evidence="7">
    <location>
        <begin position="107"/>
        <end position="125"/>
    </location>
</feature>
<keyword evidence="7" id="KW-0349">Heme</keyword>
<organism evidence="9 10">
    <name type="scientific">Rhizosaccharibacter radicis</name>
    <dbReference type="NCBI Taxonomy" id="2782605"/>
    <lineage>
        <taxon>Bacteria</taxon>
        <taxon>Pseudomonadati</taxon>
        <taxon>Pseudomonadota</taxon>
        <taxon>Alphaproteobacteria</taxon>
        <taxon>Acetobacterales</taxon>
        <taxon>Acetobacteraceae</taxon>
        <taxon>Rhizosaccharibacter</taxon>
    </lineage>
</organism>
<dbReference type="EMBL" id="JAMZEJ010000001">
    <property type="protein sequence ID" value="MCQ8239637.1"/>
    <property type="molecule type" value="Genomic_DNA"/>
</dbReference>
<feature type="transmembrane region" description="Helical" evidence="7">
    <location>
        <begin position="38"/>
        <end position="56"/>
    </location>
</feature>
<dbReference type="HAMAP" id="MF_01207">
    <property type="entry name" value="MsrQ"/>
    <property type="match status" value="1"/>
</dbReference>
<feature type="transmembrane region" description="Helical" evidence="7">
    <location>
        <begin position="76"/>
        <end position="95"/>
    </location>
</feature>
<comment type="similarity">
    <text evidence="7">Belongs to the MsrQ family.</text>
</comment>
<comment type="caution">
    <text evidence="9">The sequence shown here is derived from an EMBL/GenBank/DDBJ whole genome shotgun (WGS) entry which is preliminary data.</text>
</comment>
<keyword evidence="4 7" id="KW-1133">Transmembrane helix</keyword>
<feature type="transmembrane region" description="Helical" evidence="7">
    <location>
        <begin position="145"/>
        <end position="166"/>
    </location>
</feature>
<evidence type="ECO:0000256" key="3">
    <source>
        <dbReference type="ARBA" id="ARBA00022692"/>
    </source>
</evidence>
<dbReference type="Proteomes" id="UP001524547">
    <property type="component" value="Unassembled WGS sequence"/>
</dbReference>